<accession>A0A6A5C648</accession>
<dbReference type="OMA" id="LTCICAG"/>
<dbReference type="OrthoDB" id="10517613at2759"/>
<dbReference type="AlphaFoldDB" id="A0A6A5C648"/>
<dbReference type="GeneID" id="68119948"/>
<dbReference type="InterPro" id="IPR009072">
    <property type="entry name" value="Histone-fold"/>
</dbReference>
<protein>
    <submittedName>
        <fullName evidence="1">Uncharacterized protein</fullName>
    </submittedName>
</protein>
<dbReference type="Gene3D" id="1.10.20.10">
    <property type="entry name" value="Histone, subunit A"/>
    <property type="match status" value="1"/>
</dbReference>
<evidence type="ECO:0000313" key="2">
    <source>
        <dbReference type="Proteomes" id="UP000444721"/>
    </source>
</evidence>
<name>A0A6A5C648_NAEFO</name>
<keyword evidence="2" id="KW-1185">Reference proteome</keyword>
<comment type="caution">
    <text evidence="1">The sequence shown here is derived from an EMBL/GenBank/DDBJ whole genome shotgun (WGS) entry which is preliminary data.</text>
</comment>
<gene>
    <name evidence="1" type="ORF">FDP41_012733</name>
</gene>
<dbReference type="VEuPathDB" id="AmoebaDB:NF0038410"/>
<dbReference type="GO" id="GO:0046982">
    <property type="term" value="F:protein heterodimerization activity"/>
    <property type="evidence" value="ECO:0007669"/>
    <property type="project" value="InterPro"/>
</dbReference>
<dbReference type="VEuPathDB" id="AmoebaDB:NfTy_037170"/>
<reference evidence="1 2" key="1">
    <citation type="journal article" date="2019" name="Sci. Rep.">
        <title>Nanopore sequencing improves the draft genome of the human pathogenic amoeba Naegleria fowleri.</title>
        <authorList>
            <person name="Liechti N."/>
            <person name="Schurch N."/>
            <person name="Bruggmann R."/>
            <person name="Wittwer M."/>
        </authorList>
    </citation>
    <scope>NUCLEOTIDE SEQUENCE [LARGE SCALE GENOMIC DNA]</scope>
    <source>
        <strain evidence="1 2">ATCC 30894</strain>
    </source>
</reference>
<proteinExistence type="predicted"/>
<dbReference type="Proteomes" id="UP000444721">
    <property type="component" value="Unassembled WGS sequence"/>
</dbReference>
<sequence>MSSTQPPRLLPSLPFSIKFEISKVLQGVSRLERVNEQALVKMSNYLHTTLLYWLIHGCGKYVFQFKQQQQHREESTTDQESVSVVNVKTLIEDYLRDLKQEQIDSKKGNFHEDLEEGKETPTQKESEPIVVFASLNDFIHQLTLQCITPDLKLHAQSEALKATCKMKSLLLESSNDEALSSIHKTLHLSFAAKNVQSFLDSYFVFNDQAFKEKVEVLEVHAALTAMLEYLSAEIMELSSSHAQSSVVTEELSVEHLQKGVLSDPALLDMPYSILLL</sequence>
<evidence type="ECO:0000313" key="1">
    <source>
        <dbReference type="EMBL" id="KAF0980945.1"/>
    </source>
</evidence>
<dbReference type="VEuPathDB" id="AmoebaDB:FDP41_012733"/>
<dbReference type="EMBL" id="VFQX01000016">
    <property type="protein sequence ID" value="KAF0980945.1"/>
    <property type="molecule type" value="Genomic_DNA"/>
</dbReference>
<organism evidence="1 2">
    <name type="scientific">Naegleria fowleri</name>
    <name type="common">Brain eating amoeba</name>
    <dbReference type="NCBI Taxonomy" id="5763"/>
    <lineage>
        <taxon>Eukaryota</taxon>
        <taxon>Discoba</taxon>
        <taxon>Heterolobosea</taxon>
        <taxon>Tetramitia</taxon>
        <taxon>Eutetramitia</taxon>
        <taxon>Vahlkampfiidae</taxon>
        <taxon>Naegleria</taxon>
    </lineage>
</organism>
<dbReference type="RefSeq" id="XP_044565658.1">
    <property type="nucleotide sequence ID" value="XM_044703285.1"/>
</dbReference>